<name>A0A392QKE6_9FABA</name>
<reference evidence="1 2" key="1">
    <citation type="journal article" date="2018" name="Front. Plant Sci.">
        <title>Red Clover (Trifolium pratense) and Zigzag Clover (T. medium) - A Picture of Genomic Similarities and Differences.</title>
        <authorList>
            <person name="Dluhosova J."/>
            <person name="Istvanek J."/>
            <person name="Nedelnik J."/>
            <person name="Repkova J."/>
        </authorList>
    </citation>
    <scope>NUCLEOTIDE SEQUENCE [LARGE SCALE GENOMIC DNA]</scope>
    <source>
        <strain evidence="2">cv. 10/8</strain>
        <tissue evidence="1">Leaf</tissue>
    </source>
</reference>
<proteinExistence type="predicted"/>
<sequence>MLLTFFFFCDDVHPMLGCWEIDIFEEEAFHDFLDRIYKNEISQQGDKFMSWVATISHNRAITYAGSTYLGHVFTDRIEREHIENVVELATRVITEKRDMFNAFYTESLNSRVQDVTQQLKQSKSPLILGIWGMPGIG</sequence>
<evidence type="ECO:0000313" key="2">
    <source>
        <dbReference type="Proteomes" id="UP000265520"/>
    </source>
</evidence>
<feature type="non-terminal residue" evidence="1">
    <location>
        <position position="137"/>
    </location>
</feature>
<dbReference type="EMBL" id="LXQA010139953">
    <property type="protein sequence ID" value="MCI24170.1"/>
    <property type="molecule type" value="Genomic_DNA"/>
</dbReference>
<evidence type="ECO:0000313" key="1">
    <source>
        <dbReference type="EMBL" id="MCI24170.1"/>
    </source>
</evidence>
<accession>A0A392QKE6</accession>
<dbReference type="Proteomes" id="UP000265520">
    <property type="component" value="Unassembled WGS sequence"/>
</dbReference>
<dbReference type="AlphaFoldDB" id="A0A392QKE6"/>
<comment type="caution">
    <text evidence="1">The sequence shown here is derived from an EMBL/GenBank/DDBJ whole genome shotgun (WGS) entry which is preliminary data.</text>
</comment>
<protein>
    <submittedName>
        <fullName evidence="1">NBS-containing resistance-like protein</fullName>
    </submittedName>
</protein>
<organism evidence="1 2">
    <name type="scientific">Trifolium medium</name>
    <dbReference type="NCBI Taxonomy" id="97028"/>
    <lineage>
        <taxon>Eukaryota</taxon>
        <taxon>Viridiplantae</taxon>
        <taxon>Streptophyta</taxon>
        <taxon>Embryophyta</taxon>
        <taxon>Tracheophyta</taxon>
        <taxon>Spermatophyta</taxon>
        <taxon>Magnoliopsida</taxon>
        <taxon>eudicotyledons</taxon>
        <taxon>Gunneridae</taxon>
        <taxon>Pentapetalae</taxon>
        <taxon>rosids</taxon>
        <taxon>fabids</taxon>
        <taxon>Fabales</taxon>
        <taxon>Fabaceae</taxon>
        <taxon>Papilionoideae</taxon>
        <taxon>50 kb inversion clade</taxon>
        <taxon>NPAAA clade</taxon>
        <taxon>Hologalegina</taxon>
        <taxon>IRL clade</taxon>
        <taxon>Trifolieae</taxon>
        <taxon>Trifolium</taxon>
    </lineage>
</organism>
<keyword evidence="2" id="KW-1185">Reference proteome</keyword>